<dbReference type="WBParaSite" id="maker-uti_cns_0005425-snap-gene-0.4-mRNA-1">
    <property type="protein sequence ID" value="maker-uti_cns_0005425-snap-gene-0.4-mRNA-1"/>
    <property type="gene ID" value="maker-uti_cns_0005425-snap-gene-0.4"/>
</dbReference>
<sequence length="74" mass="8112">MAAKQKLSIAQLLLLFLTVAAAVYAASAHPCRGRSPVEDPDETDLKHPANKDSDVEAGDELVKKRSYIPLFNYL</sequence>
<dbReference type="Proteomes" id="UP000095280">
    <property type="component" value="Unplaced"/>
</dbReference>
<protein>
    <submittedName>
        <fullName evidence="4 5">Uncharacterized protein</fullName>
    </submittedName>
</protein>
<organism evidence="3 5">
    <name type="scientific">Macrostomum lignano</name>
    <dbReference type="NCBI Taxonomy" id="282301"/>
    <lineage>
        <taxon>Eukaryota</taxon>
        <taxon>Metazoa</taxon>
        <taxon>Spiralia</taxon>
        <taxon>Lophotrochozoa</taxon>
        <taxon>Platyhelminthes</taxon>
        <taxon>Rhabditophora</taxon>
        <taxon>Macrostomorpha</taxon>
        <taxon>Macrostomida</taxon>
        <taxon>Macrostomidae</taxon>
        <taxon>Macrostomum</taxon>
    </lineage>
</organism>
<name>A0A1I8HCB4_9PLAT</name>
<keyword evidence="3" id="KW-1185">Reference proteome</keyword>
<evidence type="ECO:0000313" key="3">
    <source>
        <dbReference type="Proteomes" id="UP000095280"/>
    </source>
</evidence>
<reference evidence="4 5" key="1">
    <citation type="submission" date="2016-11" db="UniProtKB">
        <authorList>
            <consortium name="WormBaseParasite"/>
        </authorList>
    </citation>
    <scope>IDENTIFICATION</scope>
</reference>
<evidence type="ECO:0000256" key="2">
    <source>
        <dbReference type="SAM" id="SignalP"/>
    </source>
</evidence>
<evidence type="ECO:0000313" key="5">
    <source>
        <dbReference type="WBParaSite" id="maker-uti_cns_0005425-snap-gene-0.4-mRNA-1"/>
    </source>
</evidence>
<feature type="region of interest" description="Disordered" evidence="1">
    <location>
        <begin position="28"/>
        <end position="56"/>
    </location>
</feature>
<dbReference type="WBParaSite" id="maker-uti_cns_0005057-snap-gene-0.6-mRNA-1">
    <property type="protein sequence ID" value="maker-uti_cns_0005057-snap-gene-0.6-mRNA-1"/>
    <property type="gene ID" value="maker-uti_cns_0005057-snap-gene-0.6"/>
</dbReference>
<dbReference type="AlphaFoldDB" id="A0A1I8HCB4"/>
<evidence type="ECO:0000313" key="4">
    <source>
        <dbReference type="WBParaSite" id="maker-uti_cns_0005057-snap-gene-0.6-mRNA-1"/>
    </source>
</evidence>
<evidence type="ECO:0000256" key="1">
    <source>
        <dbReference type="SAM" id="MobiDB-lite"/>
    </source>
</evidence>
<accession>A0A1I8HCB4</accession>
<dbReference type="WBParaSite" id="maker-uti_cns_0005492-snap-gene-0.3-mRNA-1">
    <property type="protein sequence ID" value="maker-uti_cns_0005492-snap-gene-0.3-mRNA-1"/>
    <property type="gene ID" value="maker-uti_cns_0005492-snap-gene-0.3"/>
</dbReference>
<proteinExistence type="predicted"/>
<feature type="compositionally biased region" description="Basic and acidic residues" evidence="1">
    <location>
        <begin position="43"/>
        <end position="54"/>
    </location>
</feature>
<feature type="chain" id="PRO_5009845747" evidence="2">
    <location>
        <begin position="29"/>
        <end position="74"/>
    </location>
</feature>
<feature type="signal peptide" evidence="2">
    <location>
        <begin position="1"/>
        <end position="28"/>
    </location>
</feature>
<keyword evidence="2" id="KW-0732">Signal</keyword>